<evidence type="ECO:0000313" key="5">
    <source>
        <dbReference type="Proteomes" id="UP000003157"/>
    </source>
</evidence>
<keyword evidence="5" id="KW-1185">Reference proteome</keyword>
<keyword evidence="2" id="KW-0812">Transmembrane</keyword>
<dbReference type="EMBL" id="ADKX01000041">
    <property type="protein sequence ID" value="EFW03976.1"/>
    <property type="molecule type" value="Genomic_DNA"/>
</dbReference>
<dbReference type="HOGENOM" id="CLU_1479681_0_0_9"/>
<feature type="transmembrane region" description="Helical" evidence="2">
    <location>
        <begin position="120"/>
        <end position="144"/>
    </location>
</feature>
<dbReference type="Gene3D" id="1.10.260.40">
    <property type="entry name" value="lambda repressor-like DNA-binding domains"/>
    <property type="match status" value="1"/>
</dbReference>
<name>E7GDC5_9FIRM</name>
<dbReference type="InterPro" id="IPR010982">
    <property type="entry name" value="Lambda_DNA-bd_dom_sf"/>
</dbReference>
<dbReference type="eggNOG" id="COG1476">
    <property type="taxonomic scope" value="Bacteria"/>
</dbReference>
<evidence type="ECO:0000256" key="1">
    <source>
        <dbReference type="ARBA" id="ARBA00023125"/>
    </source>
</evidence>
<dbReference type="InterPro" id="IPR001387">
    <property type="entry name" value="Cro/C1-type_HTH"/>
</dbReference>
<accession>E7GDC5</accession>
<organism evidence="4 5">
    <name type="scientific">Coprobacillus cateniformis</name>
    <dbReference type="NCBI Taxonomy" id="100884"/>
    <lineage>
        <taxon>Bacteria</taxon>
        <taxon>Bacillati</taxon>
        <taxon>Bacillota</taxon>
        <taxon>Erysipelotrichia</taxon>
        <taxon>Erysipelotrichales</taxon>
        <taxon>Coprobacillaceae</taxon>
        <taxon>Coprobacillus</taxon>
    </lineage>
</organism>
<dbReference type="GO" id="GO:0003677">
    <property type="term" value="F:DNA binding"/>
    <property type="evidence" value="ECO:0007669"/>
    <property type="project" value="UniProtKB-KW"/>
</dbReference>
<comment type="caution">
    <text evidence="4">The sequence shown here is derived from an EMBL/GenBank/DDBJ whole genome shotgun (WGS) entry which is preliminary data.</text>
</comment>
<sequence>MFIGEKIRELRIRNQLSQESIAQLLDVSRQSVSKWEKGLSKPSTDNLLRLSEIFSVSVEDLIDNDIQFKKDYESTSFFKEFLFRKKVLIPISIFLGLFIVIFLFAVVMKGYGYDTNTVNFIAGLSGFFMFCAYLIFLVMILKYVYKDCQMRHIQPIGYVLVSITVVGFLFYLLIRDDISKEN</sequence>
<dbReference type="PANTHER" id="PTHR46558:SF4">
    <property type="entry name" value="DNA-BIDING PHAGE PROTEIN"/>
    <property type="match status" value="1"/>
</dbReference>
<dbReference type="AlphaFoldDB" id="E7GDC5"/>
<dbReference type="SUPFAM" id="SSF47413">
    <property type="entry name" value="lambda repressor-like DNA-binding domains"/>
    <property type="match status" value="1"/>
</dbReference>
<dbReference type="RefSeq" id="WP_008789855.1">
    <property type="nucleotide sequence ID" value="NZ_AKCB01000001.1"/>
</dbReference>
<dbReference type="GeneID" id="78228334"/>
<dbReference type="OrthoDB" id="6315255at2"/>
<evidence type="ECO:0000313" key="4">
    <source>
        <dbReference type="EMBL" id="EFW03976.1"/>
    </source>
</evidence>
<dbReference type="PANTHER" id="PTHR46558">
    <property type="entry name" value="TRACRIPTIONAL REGULATORY PROTEIN-RELATED-RELATED"/>
    <property type="match status" value="1"/>
</dbReference>
<dbReference type="SUPFAM" id="SSF103473">
    <property type="entry name" value="MFS general substrate transporter"/>
    <property type="match status" value="1"/>
</dbReference>
<evidence type="ECO:0000259" key="3">
    <source>
        <dbReference type="PROSITE" id="PS50943"/>
    </source>
</evidence>
<evidence type="ECO:0000256" key="2">
    <source>
        <dbReference type="SAM" id="Phobius"/>
    </source>
</evidence>
<feature type="domain" description="HTH cro/C1-type" evidence="3">
    <location>
        <begin position="7"/>
        <end position="61"/>
    </location>
</feature>
<dbReference type="CDD" id="cd00093">
    <property type="entry name" value="HTH_XRE"/>
    <property type="match status" value="1"/>
</dbReference>
<keyword evidence="2" id="KW-1133">Transmembrane helix</keyword>
<feature type="transmembrane region" description="Helical" evidence="2">
    <location>
        <begin position="87"/>
        <end position="108"/>
    </location>
</feature>
<reference evidence="4 5" key="1">
    <citation type="submission" date="2010-12" db="EMBL/GenBank/DDBJ databases">
        <title>The Genome Sequence of Coprobacillus sp. strain 29_1.</title>
        <authorList>
            <consortium name="The Broad Institute Genome Sequencing Platform"/>
            <person name="Earl A."/>
            <person name="Ward D."/>
            <person name="Feldgarden M."/>
            <person name="Gevers D."/>
            <person name="Daigneault M."/>
            <person name="Sibley C.D."/>
            <person name="White A."/>
            <person name="Strauss J."/>
            <person name="Allen-Vercoe E."/>
            <person name="Young S.K."/>
            <person name="Zeng Q."/>
            <person name="Gargeya S."/>
            <person name="Fitzgerald M."/>
            <person name="Haas B."/>
            <person name="Abouelleil A."/>
            <person name="Alvarado L."/>
            <person name="Arachchi H.M."/>
            <person name="Berlin A."/>
            <person name="Brown A."/>
            <person name="Chapman S.B."/>
            <person name="Chen Z."/>
            <person name="Dunbar C."/>
            <person name="Freedman E."/>
            <person name="Gearin G."/>
            <person name="Gellesch M."/>
            <person name="Goldberg J."/>
            <person name="Griggs A."/>
            <person name="Gujja S."/>
            <person name="Heilman E."/>
            <person name="Heiman D."/>
            <person name="Howarth C."/>
            <person name="Larson L."/>
            <person name="Lui A."/>
            <person name="MacDonald P.J.P."/>
            <person name="Mehta T."/>
            <person name="Montmayeur A."/>
            <person name="Murphy C."/>
            <person name="Neiman D."/>
            <person name="Pearson M."/>
            <person name="Priest M."/>
            <person name="Roberts A."/>
            <person name="Saif S."/>
            <person name="Shea T."/>
            <person name="Shenoy N."/>
            <person name="Sisk P."/>
            <person name="Stolte C."/>
            <person name="Sykes S."/>
            <person name="White J."/>
            <person name="Yandava C."/>
            <person name="Nusbaum C."/>
            <person name="Birren B."/>
        </authorList>
    </citation>
    <scope>NUCLEOTIDE SEQUENCE [LARGE SCALE GENOMIC DNA]</scope>
    <source>
        <strain evidence="4 5">29_1</strain>
    </source>
</reference>
<feature type="transmembrane region" description="Helical" evidence="2">
    <location>
        <begin position="156"/>
        <end position="174"/>
    </location>
</feature>
<protein>
    <recommendedName>
        <fullName evidence="3">HTH cro/C1-type domain-containing protein</fullName>
    </recommendedName>
</protein>
<dbReference type="InterPro" id="IPR036259">
    <property type="entry name" value="MFS_trans_sf"/>
</dbReference>
<keyword evidence="1" id="KW-0238">DNA-binding</keyword>
<proteinExistence type="predicted"/>
<keyword evidence="2" id="KW-0472">Membrane</keyword>
<dbReference type="SMART" id="SM00530">
    <property type="entry name" value="HTH_XRE"/>
    <property type="match status" value="1"/>
</dbReference>
<dbReference type="STRING" id="100884.GCA_000269565_00421"/>
<dbReference type="PROSITE" id="PS50943">
    <property type="entry name" value="HTH_CROC1"/>
    <property type="match status" value="1"/>
</dbReference>
<dbReference type="Proteomes" id="UP000003157">
    <property type="component" value="Unassembled WGS sequence"/>
</dbReference>
<gene>
    <name evidence="4" type="ORF">HMPREF9488_02768</name>
</gene>
<dbReference type="Pfam" id="PF01381">
    <property type="entry name" value="HTH_3"/>
    <property type="match status" value="1"/>
</dbReference>